<dbReference type="InParanoid" id="A2FVE6"/>
<dbReference type="SUPFAM" id="SSF48403">
    <property type="entry name" value="Ankyrin repeat"/>
    <property type="match status" value="1"/>
</dbReference>
<evidence type="ECO:0000313" key="3">
    <source>
        <dbReference type="Proteomes" id="UP000001542"/>
    </source>
</evidence>
<dbReference type="VEuPathDB" id="TrichDB:TVAG_030190"/>
<name>A2FVE6_TRIV3</name>
<dbReference type="EMBL" id="DS114057">
    <property type="protein sequence ID" value="EAX91120.1"/>
    <property type="molecule type" value="Genomic_DNA"/>
</dbReference>
<proteinExistence type="predicted"/>
<dbReference type="PANTHER" id="PTHR24159:SF5">
    <property type="entry name" value="ANK_REP_REGION DOMAIN-CONTAINING PROTEIN"/>
    <property type="match status" value="1"/>
</dbReference>
<evidence type="ECO:0000313" key="2">
    <source>
        <dbReference type="EMBL" id="EAX91120.1"/>
    </source>
</evidence>
<dbReference type="Proteomes" id="UP000001542">
    <property type="component" value="Unassembled WGS sequence"/>
</dbReference>
<keyword evidence="1" id="KW-1133">Transmembrane helix</keyword>
<dbReference type="KEGG" id="tva:4748813"/>
<dbReference type="RefSeq" id="XP_001304050.1">
    <property type="nucleotide sequence ID" value="XM_001304049.1"/>
</dbReference>
<keyword evidence="1" id="KW-0472">Membrane</keyword>
<organism evidence="2 3">
    <name type="scientific">Trichomonas vaginalis (strain ATCC PRA-98 / G3)</name>
    <dbReference type="NCBI Taxonomy" id="412133"/>
    <lineage>
        <taxon>Eukaryota</taxon>
        <taxon>Metamonada</taxon>
        <taxon>Parabasalia</taxon>
        <taxon>Trichomonadida</taxon>
        <taxon>Trichomonadidae</taxon>
        <taxon>Trichomonas</taxon>
    </lineage>
</organism>
<reference evidence="2" key="2">
    <citation type="journal article" date="2007" name="Science">
        <title>Draft genome sequence of the sexually transmitted pathogen Trichomonas vaginalis.</title>
        <authorList>
            <person name="Carlton J.M."/>
            <person name="Hirt R.P."/>
            <person name="Silva J.C."/>
            <person name="Delcher A.L."/>
            <person name="Schatz M."/>
            <person name="Zhao Q."/>
            <person name="Wortman J.R."/>
            <person name="Bidwell S.L."/>
            <person name="Alsmark U.C.M."/>
            <person name="Besteiro S."/>
            <person name="Sicheritz-Ponten T."/>
            <person name="Noel C.J."/>
            <person name="Dacks J.B."/>
            <person name="Foster P.G."/>
            <person name="Simillion C."/>
            <person name="Van de Peer Y."/>
            <person name="Miranda-Saavedra D."/>
            <person name="Barton G.J."/>
            <person name="Westrop G.D."/>
            <person name="Mueller S."/>
            <person name="Dessi D."/>
            <person name="Fiori P.L."/>
            <person name="Ren Q."/>
            <person name="Paulsen I."/>
            <person name="Zhang H."/>
            <person name="Bastida-Corcuera F.D."/>
            <person name="Simoes-Barbosa A."/>
            <person name="Brown M.T."/>
            <person name="Hayes R.D."/>
            <person name="Mukherjee M."/>
            <person name="Okumura C.Y."/>
            <person name="Schneider R."/>
            <person name="Smith A.J."/>
            <person name="Vanacova S."/>
            <person name="Villalvazo M."/>
            <person name="Haas B.J."/>
            <person name="Pertea M."/>
            <person name="Feldblyum T.V."/>
            <person name="Utterback T.R."/>
            <person name="Shu C.L."/>
            <person name="Osoegawa K."/>
            <person name="de Jong P.J."/>
            <person name="Hrdy I."/>
            <person name="Horvathova L."/>
            <person name="Zubacova Z."/>
            <person name="Dolezal P."/>
            <person name="Malik S.B."/>
            <person name="Logsdon J.M. Jr."/>
            <person name="Henze K."/>
            <person name="Gupta A."/>
            <person name="Wang C.C."/>
            <person name="Dunne R.L."/>
            <person name="Upcroft J.A."/>
            <person name="Upcroft P."/>
            <person name="White O."/>
            <person name="Salzberg S.L."/>
            <person name="Tang P."/>
            <person name="Chiu C.-H."/>
            <person name="Lee Y.-S."/>
            <person name="Embley T.M."/>
            <person name="Coombs G.H."/>
            <person name="Mottram J.C."/>
            <person name="Tachezy J."/>
            <person name="Fraser-Liggett C.M."/>
            <person name="Johnson P.J."/>
        </authorList>
    </citation>
    <scope>NUCLEOTIDE SEQUENCE [LARGE SCALE GENOMIC DNA]</scope>
    <source>
        <strain evidence="2">G3</strain>
    </source>
</reference>
<dbReference type="Gene3D" id="1.25.40.20">
    <property type="entry name" value="Ankyrin repeat-containing domain"/>
    <property type="match status" value="1"/>
</dbReference>
<keyword evidence="1" id="KW-0812">Transmembrane</keyword>
<protein>
    <recommendedName>
        <fullName evidence="4">DUF3447 domain-containing protein</fullName>
    </recommendedName>
</protein>
<reference evidence="2" key="1">
    <citation type="submission" date="2006-10" db="EMBL/GenBank/DDBJ databases">
        <authorList>
            <person name="Amadeo P."/>
            <person name="Zhao Q."/>
            <person name="Wortman J."/>
            <person name="Fraser-Liggett C."/>
            <person name="Carlton J."/>
        </authorList>
    </citation>
    <scope>NUCLEOTIDE SEQUENCE</scope>
    <source>
        <strain evidence="2">G3</strain>
    </source>
</reference>
<dbReference type="PANTHER" id="PTHR24159">
    <property type="match status" value="1"/>
</dbReference>
<dbReference type="AlphaFoldDB" id="A2FVE6"/>
<feature type="transmembrane region" description="Helical" evidence="1">
    <location>
        <begin position="297"/>
        <end position="317"/>
    </location>
</feature>
<dbReference type="InterPro" id="IPR036770">
    <property type="entry name" value="Ankyrin_rpt-contain_sf"/>
</dbReference>
<evidence type="ECO:0008006" key="4">
    <source>
        <dbReference type="Google" id="ProtNLM"/>
    </source>
</evidence>
<keyword evidence="3" id="KW-1185">Reference proteome</keyword>
<dbReference type="SMR" id="A2FVE6"/>
<evidence type="ECO:0000256" key="1">
    <source>
        <dbReference type="SAM" id="Phobius"/>
    </source>
</evidence>
<sequence length="318" mass="37503">MTSSQQPKKENWCNYSDLKPIKVFEYPDQASKIIWGINSNNIIQLSSQIIELITTNKITIQMALRLIDVFSQIRDKEIKLFSELYQKISNAFSYINKPDNEKLATLLHYQGFKFENFKPKIKEEEILNLYSTDSPLYYIAWDKIDDLKSKFPNLDINQESNKITPLDCAIKYGSELCFNYLKNLGAQYTDYSEKYAVQGGNQNIFMQMIEEGKSFDNMINKALNYRHYEIVEYLQSNFGQTPDSIAENMHFGNYDVASYLLSNGEDINKIHDLFLFIFIIVLFNYLSFHIYHCFMTFSFFSYLLLFYLIIFLFIFIIV</sequence>
<dbReference type="VEuPathDB" id="TrichDB:TVAGG3_0533770"/>
<accession>A2FVE6</accession>
<gene>
    <name evidence="2" type="ORF">TVAG_030190</name>
</gene>
<feature type="transmembrane region" description="Helical" evidence="1">
    <location>
        <begin position="273"/>
        <end position="291"/>
    </location>
</feature>